<dbReference type="STRING" id="1161919.EPIR_0864"/>
<protein>
    <submittedName>
        <fullName evidence="2">Type III secretion system protein</fullName>
    </submittedName>
</protein>
<dbReference type="EMBL" id="CAHS01000011">
    <property type="protein sequence ID" value="CCG86229.1"/>
    <property type="molecule type" value="Genomic_DNA"/>
</dbReference>
<evidence type="ECO:0000313" key="3">
    <source>
        <dbReference type="Proteomes" id="UP000018217"/>
    </source>
</evidence>
<evidence type="ECO:0000313" key="2">
    <source>
        <dbReference type="EMBL" id="CCG86229.1"/>
    </source>
</evidence>
<accession>V5Z5H5</accession>
<reference evidence="2 3" key="1">
    <citation type="journal article" date="2013" name="Syst. Appl. Microbiol.">
        <title>Phylogenetic position and virulence apparatus of the pear flower necrosis pathogen Erwinia piriflorinigrans CFBP 5888T as assessed by comparative genomics.</title>
        <authorList>
            <person name="Smits T.H."/>
            <person name="Rezzonico F."/>
            <person name="Lopez M.M."/>
            <person name="Blom J."/>
            <person name="Goesmann A."/>
            <person name="Frey J.E."/>
            <person name="Duffy B."/>
        </authorList>
    </citation>
    <scope>NUCLEOTIDE SEQUENCE [LARGE SCALE GENOMIC DNA]</scope>
    <source>
        <strain evidence="3">CFBP5888</strain>
    </source>
</reference>
<keyword evidence="1" id="KW-0175">Coiled coil</keyword>
<organism evidence="2 3">
    <name type="scientific">Erwinia piriflorinigrans CFBP 5888</name>
    <dbReference type="NCBI Taxonomy" id="1161919"/>
    <lineage>
        <taxon>Bacteria</taxon>
        <taxon>Pseudomonadati</taxon>
        <taxon>Pseudomonadota</taxon>
        <taxon>Gammaproteobacteria</taxon>
        <taxon>Enterobacterales</taxon>
        <taxon>Erwiniaceae</taxon>
        <taxon>Erwinia</taxon>
    </lineage>
</organism>
<feature type="coiled-coil region" evidence="1">
    <location>
        <begin position="6"/>
        <end position="40"/>
    </location>
</feature>
<gene>
    <name evidence="2" type="primary">spaM</name>
    <name evidence="2" type="ORF">EPIR_0864</name>
</gene>
<dbReference type="Pfam" id="PF02090">
    <property type="entry name" value="SPAM"/>
    <property type="match status" value="1"/>
</dbReference>
<dbReference type="Proteomes" id="UP000018217">
    <property type="component" value="Unassembled WGS sequence"/>
</dbReference>
<evidence type="ECO:0000256" key="1">
    <source>
        <dbReference type="SAM" id="Coils"/>
    </source>
</evidence>
<keyword evidence="3" id="KW-1185">Reference proteome</keyword>
<sequence>MLERSQEMLQGNIARTESQLTQVKAQILQLQQENASINQQIKLLTPSGVLGRDDIYKGIRKQGALLTHLQIVIQKITQFEEERFTYEQELNTLRTTKKNLDKRHCKLTFYLQQLRRDRLLRRENNAENEIQEIVSYGKRNF</sequence>
<proteinExistence type="predicted"/>
<dbReference type="InterPro" id="IPR002954">
    <property type="entry name" value="Salm_SPAgM"/>
</dbReference>
<dbReference type="AlphaFoldDB" id="V5Z5H5"/>
<name>V5Z5H5_9GAMM</name>
<comment type="caution">
    <text evidence="2">The sequence shown here is derived from an EMBL/GenBank/DDBJ whole genome shotgun (WGS) entry which is preliminary data.</text>
</comment>